<protein>
    <recommendedName>
        <fullName evidence="3">Sulfatase N-terminal domain-containing protein</fullName>
    </recommendedName>
</protein>
<dbReference type="Gene3D" id="3.40.720.10">
    <property type="entry name" value="Alkaline Phosphatase, subunit A"/>
    <property type="match status" value="1"/>
</dbReference>
<evidence type="ECO:0000259" key="3">
    <source>
        <dbReference type="Pfam" id="PF00884"/>
    </source>
</evidence>
<evidence type="ECO:0000256" key="1">
    <source>
        <dbReference type="ARBA" id="ARBA00008779"/>
    </source>
</evidence>
<dbReference type="Proteomes" id="UP000191285">
    <property type="component" value="Unassembled WGS sequence"/>
</dbReference>
<organism evidence="4 5">
    <name type="scientific">Penicillium steckii</name>
    <dbReference type="NCBI Taxonomy" id="303698"/>
    <lineage>
        <taxon>Eukaryota</taxon>
        <taxon>Fungi</taxon>
        <taxon>Dikarya</taxon>
        <taxon>Ascomycota</taxon>
        <taxon>Pezizomycotina</taxon>
        <taxon>Eurotiomycetes</taxon>
        <taxon>Eurotiomycetidae</taxon>
        <taxon>Eurotiales</taxon>
        <taxon>Aspergillaceae</taxon>
        <taxon>Penicillium</taxon>
    </lineage>
</organism>
<proteinExistence type="inferred from homology"/>
<evidence type="ECO:0000313" key="5">
    <source>
        <dbReference type="Proteomes" id="UP000191285"/>
    </source>
</evidence>
<evidence type="ECO:0000313" key="4">
    <source>
        <dbReference type="EMBL" id="OQE20494.1"/>
    </source>
</evidence>
<dbReference type="AlphaFoldDB" id="A0A1V6T3D6"/>
<evidence type="ECO:0000256" key="2">
    <source>
        <dbReference type="ARBA" id="ARBA00022801"/>
    </source>
</evidence>
<dbReference type="PANTHER" id="PTHR42693:SF53">
    <property type="entry name" value="ENDO-4-O-SULFATASE"/>
    <property type="match status" value="1"/>
</dbReference>
<accession>A0A1V6T3D6</accession>
<keyword evidence="2" id="KW-0378">Hydrolase</keyword>
<dbReference type="OrthoDB" id="103349at2759"/>
<comment type="caution">
    <text evidence="4">The sequence shown here is derived from an EMBL/GenBank/DDBJ whole genome shotgun (WGS) entry which is preliminary data.</text>
</comment>
<dbReference type="GO" id="GO:0004065">
    <property type="term" value="F:arylsulfatase activity"/>
    <property type="evidence" value="ECO:0007669"/>
    <property type="project" value="TreeGrafter"/>
</dbReference>
<dbReference type="InterPro" id="IPR017850">
    <property type="entry name" value="Alkaline_phosphatase_core_sf"/>
</dbReference>
<sequence length="492" mass="55707">MAKRNILLMIADDLGKQLGCYGNSKIQTPNLDQLAAEGTAFDQAFTSTASCSASRSVIYTGLHTHQNGQYGLHNGRHHFTTFDHVETAPGLFSQHGYTTGLIGKVHVGPSSVYPWDMRAESDSRDVAAVADQASSFFKSCKEDEKPFFLTIGYIDPHRDLTRSGFGNAEEYDSHVKKTVYDRADVEVEPFVNDLPGVRFEFAEYYQSISRLDQGVGMVLDKLSKHGLTDDTLIIFMSDNGPPFINSKTTLYDAGVCLPLLMKCPGSPSGIRNPNMVSYIDILPTLLDWTSHPASKSKNPHPTRIGRSLLPIISESQAQESWSKVFGSHTFHEITNYWPTRFMRTRQFKYHRNMAWRLDFPFAADIYGSLTWEDIRNSGSKMIGSRPLKDYFFRPAEELYDLNADPQEVRNLAADSEYASVLEEMRVEMEKWQRRTEDPWLYRDGVSMLLVRHHLEAGLEVPDRFDFDGNLPQSKGLTHFDAKAAWGLDVEKE</sequence>
<dbReference type="STRING" id="303698.A0A1V6T3D6"/>
<keyword evidence="5" id="KW-1185">Reference proteome</keyword>
<dbReference type="Pfam" id="PF00884">
    <property type="entry name" value="Sulfatase"/>
    <property type="match status" value="1"/>
</dbReference>
<reference evidence="5" key="1">
    <citation type="journal article" date="2017" name="Nat. Microbiol.">
        <title>Global analysis of biosynthetic gene clusters reveals vast potential of secondary metabolite production in Penicillium species.</title>
        <authorList>
            <person name="Nielsen J.C."/>
            <person name="Grijseels S."/>
            <person name="Prigent S."/>
            <person name="Ji B."/>
            <person name="Dainat J."/>
            <person name="Nielsen K.F."/>
            <person name="Frisvad J.C."/>
            <person name="Workman M."/>
            <person name="Nielsen J."/>
        </authorList>
    </citation>
    <scope>NUCLEOTIDE SEQUENCE [LARGE SCALE GENOMIC DNA]</scope>
    <source>
        <strain evidence="5">IBT 24891</strain>
    </source>
</reference>
<dbReference type="EMBL" id="MLKD01000013">
    <property type="protein sequence ID" value="OQE20494.1"/>
    <property type="molecule type" value="Genomic_DNA"/>
</dbReference>
<dbReference type="InterPro" id="IPR050738">
    <property type="entry name" value="Sulfatase"/>
</dbReference>
<comment type="similarity">
    <text evidence="1">Belongs to the sulfatase family.</text>
</comment>
<feature type="domain" description="Sulfatase N-terminal" evidence="3">
    <location>
        <begin position="4"/>
        <end position="289"/>
    </location>
</feature>
<dbReference type="InterPro" id="IPR000917">
    <property type="entry name" value="Sulfatase_N"/>
</dbReference>
<dbReference type="CDD" id="cd16027">
    <property type="entry name" value="SGSH"/>
    <property type="match status" value="1"/>
</dbReference>
<dbReference type="SUPFAM" id="SSF53649">
    <property type="entry name" value="Alkaline phosphatase-like"/>
    <property type="match status" value="1"/>
</dbReference>
<gene>
    <name evidence="4" type="ORF">PENSTE_c013G05967</name>
</gene>
<dbReference type="PANTHER" id="PTHR42693">
    <property type="entry name" value="ARYLSULFATASE FAMILY MEMBER"/>
    <property type="match status" value="1"/>
</dbReference>
<name>A0A1V6T3D6_9EURO</name>